<evidence type="ECO:0000313" key="3">
    <source>
        <dbReference type="Proteomes" id="UP000010880"/>
    </source>
</evidence>
<protein>
    <submittedName>
        <fullName evidence="2">Metal-dependent hydrolase, beta-lactamase superfamily I</fullName>
    </submittedName>
</protein>
<dbReference type="PATRIC" id="fig|748449.3.peg.2490"/>
<dbReference type="EMBL" id="CP003359">
    <property type="protein sequence ID" value="AGB42442.1"/>
    <property type="molecule type" value="Genomic_DNA"/>
</dbReference>
<evidence type="ECO:0000259" key="1">
    <source>
        <dbReference type="SMART" id="SM00849"/>
    </source>
</evidence>
<dbReference type="AlphaFoldDB" id="L0KAX1"/>
<reference evidence="3" key="1">
    <citation type="submission" date="2012-02" db="EMBL/GenBank/DDBJ databases">
        <title>The complete genome of Halobacteroides halobius DSM 5150.</title>
        <authorList>
            <person name="Lucas S."/>
            <person name="Copeland A."/>
            <person name="Lapidus A."/>
            <person name="Glavina del Rio T."/>
            <person name="Dalin E."/>
            <person name="Tice H."/>
            <person name="Bruce D."/>
            <person name="Goodwin L."/>
            <person name="Pitluck S."/>
            <person name="Peters L."/>
            <person name="Mikhailova N."/>
            <person name="Gu W."/>
            <person name="Kyrpides N."/>
            <person name="Mavromatis K."/>
            <person name="Ivanova N."/>
            <person name="Brettin T."/>
            <person name="Detter J.C."/>
            <person name="Han C."/>
            <person name="Larimer F."/>
            <person name="Land M."/>
            <person name="Hauser L."/>
            <person name="Markowitz V."/>
            <person name="Cheng J.-F."/>
            <person name="Hugenholtz P."/>
            <person name="Woyke T."/>
            <person name="Wu D."/>
            <person name="Tindall B."/>
            <person name="Pomrenke H."/>
            <person name="Brambilla E."/>
            <person name="Klenk H.-P."/>
            <person name="Eisen J.A."/>
        </authorList>
    </citation>
    <scope>NUCLEOTIDE SEQUENCE [LARGE SCALE GENOMIC DNA]</scope>
    <source>
        <strain evidence="3">ATCC 35273 / DSM 5150 / MD-1</strain>
    </source>
</reference>
<name>L0KAX1_HALHC</name>
<dbReference type="PANTHER" id="PTHR47619">
    <property type="entry name" value="METALLO-HYDROLASE YYCJ-RELATED"/>
    <property type="match status" value="1"/>
</dbReference>
<gene>
    <name evidence="2" type="ordered locus">Halha_2568</name>
</gene>
<dbReference type="Gene3D" id="3.60.15.10">
    <property type="entry name" value="Ribonuclease Z/Hydroxyacylglutathione hydrolase-like"/>
    <property type="match status" value="1"/>
</dbReference>
<dbReference type="RefSeq" id="WP_015328154.1">
    <property type="nucleotide sequence ID" value="NC_019978.1"/>
</dbReference>
<dbReference type="Proteomes" id="UP000010880">
    <property type="component" value="Chromosome"/>
</dbReference>
<dbReference type="InterPro" id="IPR001279">
    <property type="entry name" value="Metallo-B-lactamas"/>
</dbReference>
<proteinExistence type="predicted"/>
<feature type="domain" description="Metallo-beta-lactamase" evidence="1">
    <location>
        <begin position="11"/>
        <end position="189"/>
    </location>
</feature>
<dbReference type="SMART" id="SM00849">
    <property type="entry name" value="Lactamase_B"/>
    <property type="match status" value="1"/>
</dbReference>
<dbReference type="eggNOG" id="COG1235">
    <property type="taxonomic scope" value="Bacteria"/>
</dbReference>
<dbReference type="GO" id="GO:0016787">
    <property type="term" value="F:hydrolase activity"/>
    <property type="evidence" value="ECO:0007669"/>
    <property type="project" value="UniProtKB-KW"/>
</dbReference>
<organism evidence="2 3">
    <name type="scientific">Halobacteroides halobius (strain ATCC 35273 / DSM 5150 / MD-1)</name>
    <dbReference type="NCBI Taxonomy" id="748449"/>
    <lineage>
        <taxon>Bacteria</taxon>
        <taxon>Bacillati</taxon>
        <taxon>Bacillota</taxon>
        <taxon>Clostridia</taxon>
        <taxon>Halanaerobiales</taxon>
        <taxon>Halobacteroidaceae</taxon>
        <taxon>Halobacteroides</taxon>
    </lineage>
</organism>
<sequence>MQLCVLASGSSGNAIYIASQERKVLIDAGLSGKETSRRLAQIDVDIHDLDAILLTHEHGDHLTGAGVIARKCKIPIYATDGTWQVGEEKLGKLTSSQKLIVKQGFNIGNLKINPFSISHDAKEPVGYTVSSDGKKLAIATDMGVVTKEVRAEINDADLVVLESNHDLEMLKIGPYPWSLKKRVMGPQGHLSNDDAADLIVELANKKASRILLAHLSQDNNIPELAFLTIKNMLVDDGLEIGQDIELDFTSQDQISKLYQVG</sequence>
<dbReference type="PANTHER" id="PTHR47619:SF1">
    <property type="entry name" value="EXODEOXYRIBONUCLEASE WALJ"/>
    <property type="match status" value="1"/>
</dbReference>
<dbReference type="HOGENOM" id="CLU_073253_0_0_9"/>
<dbReference type="STRING" id="748449.Halha_2568"/>
<accession>L0KAX1</accession>
<keyword evidence="2" id="KW-0378">Hydrolase</keyword>
<evidence type="ECO:0000313" key="2">
    <source>
        <dbReference type="EMBL" id="AGB42442.1"/>
    </source>
</evidence>
<dbReference type="Pfam" id="PF12706">
    <property type="entry name" value="Lactamase_B_2"/>
    <property type="match status" value="1"/>
</dbReference>
<dbReference type="InterPro" id="IPR052533">
    <property type="entry name" value="WalJ/YycJ-like"/>
</dbReference>
<keyword evidence="3" id="KW-1185">Reference proteome</keyword>
<dbReference type="InterPro" id="IPR036866">
    <property type="entry name" value="RibonucZ/Hydroxyglut_hydro"/>
</dbReference>
<dbReference type="SUPFAM" id="SSF56281">
    <property type="entry name" value="Metallo-hydrolase/oxidoreductase"/>
    <property type="match status" value="1"/>
</dbReference>
<dbReference type="KEGG" id="hhl:Halha_2568"/>